<protein>
    <submittedName>
        <fullName evidence="1">Uncharacterized protein</fullName>
    </submittedName>
</protein>
<organism evidence="1 2">
    <name type="scientific">Caldibacillus debilis</name>
    <dbReference type="NCBI Taxonomy" id="301148"/>
    <lineage>
        <taxon>Bacteria</taxon>
        <taxon>Bacillati</taxon>
        <taxon>Bacillota</taxon>
        <taxon>Bacilli</taxon>
        <taxon>Bacillales</taxon>
        <taxon>Bacillaceae</taxon>
        <taxon>Caldibacillus</taxon>
    </lineage>
</organism>
<reference evidence="1 2" key="1">
    <citation type="submission" date="2016-01" db="EMBL/GenBank/DDBJ databases">
        <title>Draft Genome Sequences of Seven Thermophilic Sporeformers Isolated from Foods.</title>
        <authorList>
            <person name="Berendsen E.M."/>
            <person name="Wells-Bennik M.H."/>
            <person name="Krawcyk A.O."/>
            <person name="De Jong A."/>
            <person name="Holsappel S."/>
            <person name="Eijlander R.T."/>
            <person name="Kuipers O.P."/>
        </authorList>
    </citation>
    <scope>NUCLEOTIDE SEQUENCE [LARGE SCALE GENOMIC DNA]</scope>
    <source>
        <strain evidence="1 2">B4135</strain>
    </source>
</reference>
<dbReference type="AlphaFoldDB" id="A0A150MCI1"/>
<evidence type="ECO:0000313" key="1">
    <source>
        <dbReference type="EMBL" id="KYD22141.1"/>
    </source>
</evidence>
<comment type="caution">
    <text evidence="1">The sequence shown here is derived from an EMBL/GenBank/DDBJ whole genome shotgun (WGS) entry which is preliminary data.</text>
</comment>
<name>A0A150MCI1_9BACI</name>
<evidence type="ECO:0000313" key="2">
    <source>
        <dbReference type="Proteomes" id="UP000075683"/>
    </source>
</evidence>
<dbReference type="EMBL" id="LQYT01000013">
    <property type="protein sequence ID" value="KYD22141.1"/>
    <property type="molecule type" value="Genomic_DNA"/>
</dbReference>
<dbReference type="Proteomes" id="UP000075683">
    <property type="component" value="Unassembled WGS sequence"/>
</dbReference>
<accession>A0A150MCI1</accession>
<dbReference type="STRING" id="301148.B4135_1486"/>
<sequence length="40" mass="4505">MFRESKNPPPILLICAGFFRDFPSEKRNGCPGEKEPVLLA</sequence>
<proteinExistence type="predicted"/>
<gene>
    <name evidence="1" type="ORF">B4135_1486</name>
</gene>